<dbReference type="InterPro" id="IPR016187">
    <property type="entry name" value="CTDL_fold"/>
</dbReference>
<accession>A0A4Z2GJF5</accession>
<dbReference type="PANTHER" id="PTHR45784">
    <property type="entry name" value="C-TYPE LECTIN DOMAIN FAMILY 20 MEMBER A-RELATED"/>
    <property type="match status" value="1"/>
</dbReference>
<sequence length="170" mass="20469">MTWYEARTYCRSNYTDLVSVRDSDENEQIESLVTKHEPWLGLHRKTWAYWSDKTPNTFTNWNENYPQNTDDKKSCVKVDTTTGMWSNDKCKEKKKFICQKVYSHQQQTFKLKFQSKADLKDPAIQQQLLEQLHAKLEKHGLSDFKLRWTQKDGQTFHKEQKMKKEKEPVW</sequence>
<dbReference type="InterPro" id="IPR018378">
    <property type="entry name" value="C-type_lectin_CS"/>
</dbReference>
<gene>
    <name evidence="3" type="primary">SELP_0</name>
    <name evidence="3" type="ORF">EYF80_036170</name>
</gene>
<evidence type="ECO:0000259" key="2">
    <source>
        <dbReference type="PROSITE" id="PS50041"/>
    </source>
</evidence>
<dbReference type="Gene3D" id="3.10.100.10">
    <property type="entry name" value="Mannose-Binding Protein A, subunit A"/>
    <property type="match status" value="1"/>
</dbReference>
<dbReference type="PANTHER" id="PTHR45784:SF5">
    <property type="entry name" value="C-TYPE LECTIN DOMAIN FAMILY 20 MEMBER A-RELATED"/>
    <property type="match status" value="1"/>
</dbReference>
<organism evidence="3 4">
    <name type="scientific">Liparis tanakae</name>
    <name type="common">Tanaka's snailfish</name>
    <dbReference type="NCBI Taxonomy" id="230148"/>
    <lineage>
        <taxon>Eukaryota</taxon>
        <taxon>Metazoa</taxon>
        <taxon>Chordata</taxon>
        <taxon>Craniata</taxon>
        <taxon>Vertebrata</taxon>
        <taxon>Euteleostomi</taxon>
        <taxon>Actinopterygii</taxon>
        <taxon>Neopterygii</taxon>
        <taxon>Teleostei</taxon>
        <taxon>Neoteleostei</taxon>
        <taxon>Acanthomorphata</taxon>
        <taxon>Eupercaria</taxon>
        <taxon>Perciformes</taxon>
        <taxon>Cottioidei</taxon>
        <taxon>Cottales</taxon>
        <taxon>Liparidae</taxon>
        <taxon>Liparis</taxon>
    </lineage>
</organism>
<dbReference type="OrthoDB" id="7357196at2759"/>
<keyword evidence="1" id="KW-1015">Disulfide bond</keyword>
<dbReference type="Proteomes" id="UP000314294">
    <property type="component" value="Unassembled WGS sequence"/>
</dbReference>
<keyword evidence="4" id="KW-1185">Reference proteome</keyword>
<dbReference type="CDD" id="cd00037">
    <property type="entry name" value="CLECT"/>
    <property type="match status" value="1"/>
</dbReference>
<dbReference type="Pfam" id="PF00059">
    <property type="entry name" value="Lectin_C"/>
    <property type="match status" value="1"/>
</dbReference>
<protein>
    <submittedName>
        <fullName evidence="3">p-selectin</fullName>
    </submittedName>
</protein>
<evidence type="ECO:0000313" key="4">
    <source>
        <dbReference type="Proteomes" id="UP000314294"/>
    </source>
</evidence>
<feature type="domain" description="C-type lectin" evidence="2">
    <location>
        <begin position="1"/>
        <end position="99"/>
    </location>
</feature>
<keyword evidence="3" id="KW-0430">Lectin</keyword>
<comment type="caution">
    <text evidence="3">The sequence shown here is derived from an EMBL/GenBank/DDBJ whole genome shotgun (WGS) entry which is preliminary data.</text>
</comment>
<dbReference type="EMBL" id="SRLO01000511">
    <property type="protein sequence ID" value="TNN53596.1"/>
    <property type="molecule type" value="Genomic_DNA"/>
</dbReference>
<dbReference type="AlphaFoldDB" id="A0A4Z2GJF5"/>
<dbReference type="GO" id="GO:0030246">
    <property type="term" value="F:carbohydrate binding"/>
    <property type="evidence" value="ECO:0007669"/>
    <property type="project" value="UniProtKB-KW"/>
</dbReference>
<dbReference type="SMART" id="SM00034">
    <property type="entry name" value="CLECT"/>
    <property type="match status" value="1"/>
</dbReference>
<dbReference type="PROSITE" id="PS00615">
    <property type="entry name" value="C_TYPE_LECTIN_1"/>
    <property type="match status" value="1"/>
</dbReference>
<dbReference type="InterPro" id="IPR016186">
    <property type="entry name" value="C-type_lectin-like/link_sf"/>
</dbReference>
<name>A0A4Z2GJF5_9TELE</name>
<evidence type="ECO:0000313" key="3">
    <source>
        <dbReference type="EMBL" id="TNN53596.1"/>
    </source>
</evidence>
<dbReference type="InterPro" id="IPR001304">
    <property type="entry name" value="C-type_lectin-like"/>
</dbReference>
<reference evidence="3 4" key="1">
    <citation type="submission" date="2019-03" db="EMBL/GenBank/DDBJ databases">
        <title>First draft genome of Liparis tanakae, snailfish: a comprehensive survey of snailfish specific genes.</title>
        <authorList>
            <person name="Kim W."/>
            <person name="Song I."/>
            <person name="Jeong J.-H."/>
            <person name="Kim D."/>
            <person name="Kim S."/>
            <person name="Ryu S."/>
            <person name="Song J.Y."/>
            <person name="Lee S.K."/>
        </authorList>
    </citation>
    <scope>NUCLEOTIDE SEQUENCE [LARGE SCALE GENOMIC DNA]</scope>
    <source>
        <tissue evidence="3">Muscle</tissue>
    </source>
</reference>
<evidence type="ECO:0000256" key="1">
    <source>
        <dbReference type="ARBA" id="ARBA00023157"/>
    </source>
</evidence>
<proteinExistence type="predicted"/>
<dbReference type="PROSITE" id="PS50041">
    <property type="entry name" value="C_TYPE_LECTIN_2"/>
    <property type="match status" value="1"/>
</dbReference>
<dbReference type="SUPFAM" id="SSF56436">
    <property type="entry name" value="C-type lectin-like"/>
    <property type="match status" value="1"/>
</dbReference>